<dbReference type="EMBL" id="JAMTCG010000010">
    <property type="protein sequence ID" value="MCP2163000.1"/>
    <property type="molecule type" value="Genomic_DNA"/>
</dbReference>
<feature type="region of interest" description="Disordered" evidence="1">
    <location>
        <begin position="1"/>
        <end position="26"/>
    </location>
</feature>
<reference evidence="3 4" key="1">
    <citation type="submission" date="2022-06" db="EMBL/GenBank/DDBJ databases">
        <title>Genomic Encyclopedia of Archaeal and Bacterial Type Strains, Phase II (KMG-II): from individual species to whole genera.</title>
        <authorList>
            <person name="Goeker M."/>
        </authorList>
    </citation>
    <scope>NUCLEOTIDE SEQUENCE [LARGE SCALE GENOMIC DNA]</scope>
    <source>
        <strain evidence="3 4">DSM 45037</strain>
    </source>
</reference>
<protein>
    <recommendedName>
        <fullName evidence="5">Integral membrane protein</fullName>
    </recommendedName>
</protein>
<keyword evidence="2" id="KW-1133">Transmembrane helix</keyword>
<evidence type="ECO:0000313" key="3">
    <source>
        <dbReference type="EMBL" id="MCP2163000.1"/>
    </source>
</evidence>
<name>A0ABT1H8Q4_9NOCA</name>
<keyword evidence="2" id="KW-0472">Membrane</keyword>
<organism evidence="3 4">
    <name type="scientific">Williamsia serinedens</name>
    <dbReference type="NCBI Taxonomy" id="391736"/>
    <lineage>
        <taxon>Bacteria</taxon>
        <taxon>Bacillati</taxon>
        <taxon>Actinomycetota</taxon>
        <taxon>Actinomycetes</taxon>
        <taxon>Mycobacteriales</taxon>
        <taxon>Nocardiaceae</taxon>
        <taxon>Williamsia</taxon>
    </lineage>
</organism>
<feature type="transmembrane region" description="Helical" evidence="2">
    <location>
        <begin position="93"/>
        <end position="110"/>
    </location>
</feature>
<gene>
    <name evidence="3" type="ORF">LX12_004213</name>
</gene>
<feature type="transmembrane region" description="Helical" evidence="2">
    <location>
        <begin position="122"/>
        <end position="142"/>
    </location>
</feature>
<evidence type="ECO:0000313" key="4">
    <source>
        <dbReference type="Proteomes" id="UP001205740"/>
    </source>
</evidence>
<keyword evidence="2" id="KW-0812">Transmembrane</keyword>
<proteinExistence type="predicted"/>
<feature type="compositionally biased region" description="Basic and acidic residues" evidence="1">
    <location>
        <begin position="1"/>
        <end position="15"/>
    </location>
</feature>
<dbReference type="RefSeq" id="WP_253656567.1">
    <property type="nucleotide sequence ID" value="NZ_BAAAOE010000007.1"/>
</dbReference>
<evidence type="ECO:0000256" key="1">
    <source>
        <dbReference type="SAM" id="MobiDB-lite"/>
    </source>
</evidence>
<comment type="caution">
    <text evidence="3">The sequence shown here is derived from an EMBL/GenBank/DDBJ whole genome shotgun (WGS) entry which is preliminary data.</text>
</comment>
<keyword evidence="4" id="KW-1185">Reference proteome</keyword>
<dbReference type="Proteomes" id="UP001205740">
    <property type="component" value="Unassembled WGS sequence"/>
</dbReference>
<evidence type="ECO:0000256" key="2">
    <source>
        <dbReference type="SAM" id="Phobius"/>
    </source>
</evidence>
<evidence type="ECO:0008006" key="5">
    <source>
        <dbReference type="Google" id="ProtNLM"/>
    </source>
</evidence>
<sequence>MQEVPPHDHPEDTAPTRRYGAPGDADLTATSARAHRLRRAWRRSLDPGQQSALLSWTSFTTTFVAVRALTHWIRAGHGPAGGGMSLGGKHFHHYNIGILMLGGVGAIAVRGAEHHRRHPLTAISYGVGTALIVDELALLLDLEDVYWSSQGRESVDAAVTIIGAGGVAIAGTAFWPEARRALR</sequence>
<accession>A0ABT1H8Q4</accession>
<feature type="transmembrane region" description="Helical" evidence="2">
    <location>
        <begin position="154"/>
        <end position="175"/>
    </location>
</feature>